<proteinExistence type="predicted"/>
<gene>
    <name evidence="1" type="ORF">TCEB3V08_LOCUS12175</name>
</gene>
<accession>A0A7R9DH54</accession>
<dbReference type="EMBL" id="OC324912">
    <property type="protein sequence ID" value="CAD7414658.1"/>
    <property type="molecule type" value="Genomic_DNA"/>
</dbReference>
<evidence type="ECO:0000313" key="1">
    <source>
        <dbReference type="EMBL" id="CAD7414658.1"/>
    </source>
</evidence>
<name>A0A7R9DH54_TIMCR</name>
<organism evidence="1">
    <name type="scientific">Timema cristinae</name>
    <name type="common">Walking stick</name>
    <dbReference type="NCBI Taxonomy" id="61476"/>
    <lineage>
        <taxon>Eukaryota</taxon>
        <taxon>Metazoa</taxon>
        <taxon>Ecdysozoa</taxon>
        <taxon>Arthropoda</taxon>
        <taxon>Hexapoda</taxon>
        <taxon>Insecta</taxon>
        <taxon>Pterygota</taxon>
        <taxon>Neoptera</taxon>
        <taxon>Polyneoptera</taxon>
        <taxon>Phasmatodea</taxon>
        <taxon>Timematodea</taxon>
        <taxon>Timematoidea</taxon>
        <taxon>Timematidae</taxon>
        <taxon>Timema</taxon>
    </lineage>
</organism>
<dbReference type="AlphaFoldDB" id="A0A7R9DH54"/>
<protein>
    <submittedName>
        <fullName evidence="1">Uncharacterized protein</fullName>
    </submittedName>
</protein>
<reference evidence="1" key="1">
    <citation type="submission" date="2020-11" db="EMBL/GenBank/DDBJ databases">
        <authorList>
            <person name="Tran Van P."/>
        </authorList>
    </citation>
    <scope>NUCLEOTIDE SEQUENCE</scope>
</reference>
<sequence length="116" mass="13415">MSGGKLLFPRDYRKVLPTARSDILHCDRGLCKRREFLSRHILNLTAIIRQLRQCTRRQRSSFQPLQHLHYSSSLPLFLNHPLHPTLRLSLPLPPSSNLHLQPSLPLLRLAPRSSTL</sequence>